<comment type="similarity">
    <text evidence="2">Belongs to the 5-formyltetrahydrofolate cyclo-ligase family.</text>
</comment>
<dbReference type="NCBIfam" id="TIGR02727">
    <property type="entry name" value="MTHFS_bact"/>
    <property type="match status" value="1"/>
</dbReference>
<keyword evidence="2" id="KW-0479">Metal-binding</keyword>
<name>A0A9E6ZRC5_9FLAO</name>
<dbReference type="SUPFAM" id="SSF100950">
    <property type="entry name" value="NagB/RpiA/CoA transferase-like"/>
    <property type="match status" value="1"/>
</dbReference>
<dbReference type="AlphaFoldDB" id="A0A9E6ZRC5"/>
<dbReference type="GO" id="GO:0005524">
    <property type="term" value="F:ATP binding"/>
    <property type="evidence" value="ECO:0007669"/>
    <property type="project" value="UniProtKB-KW"/>
</dbReference>
<accession>A0A9E6ZRC5</accession>
<feature type="binding site" evidence="1">
    <location>
        <position position="50"/>
    </location>
    <ligand>
        <name>substrate</name>
    </ligand>
</feature>
<keyword evidence="1 2" id="KW-0547">Nucleotide-binding</keyword>
<dbReference type="PIRSF" id="PIRSF006806">
    <property type="entry name" value="FTHF_cligase"/>
    <property type="match status" value="1"/>
</dbReference>
<feature type="binding site" evidence="1">
    <location>
        <begin position="132"/>
        <end position="140"/>
    </location>
    <ligand>
        <name>ATP</name>
        <dbReference type="ChEBI" id="CHEBI:30616"/>
    </ligand>
</feature>
<dbReference type="RefSeq" id="WP_255845757.1">
    <property type="nucleotide sequence ID" value="NZ_CP094358.1"/>
</dbReference>
<proteinExistence type="inferred from homology"/>
<gene>
    <name evidence="3" type="ORF">MQE35_07540</name>
</gene>
<dbReference type="Gene3D" id="3.40.50.10420">
    <property type="entry name" value="NagB/RpiA/CoA transferase-like"/>
    <property type="match status" value="1"/>
</dbReference>
<sequence length="190" mass="21742">MHKTELRKKYKSLRNKLSLTTIEDLSIDIANQLLKVPVWNKTYYHLFLPITEQKEVDTSFILSVLQGKDKEVIISKSNFENHTLSHFLLTENTKLIKNGYNIPEPADGIEVPESKIEVVFIPLLAFDHSGNRVGYGKGFYDRFLSKCNPDAIKVGLSFFEAENKPVTDAHSNDVKMDYCVTPGHIYCFNK</sequence>
<dbReference type="InterPro" id="IPR024185">
    <property type="entry name" value="FTHF_cligase-like_sf"/>
</dbReference>
<comment type="cofactor">
    <cofactor evidence="2">
        <name>Mg(2+)</name>
        <dbReference type="ChEBI" id="CHEBI:18420"/>
    </cofactor>
</comment>
<dbReference type="GO" id="GO:0046872">
    <property type="term" value="F:metal ion binding"/>
    <property type="evidence" value="ECO:0007669"/>
    <property type="project" value="UniProtKB-KW"/>
</dbReference>
<dbReference type="EMBL" id="CP094358">
    <property type="protein sequence ID" value="UOB19140.1"/>
    <property type="molecule type" value="Genomic_DNA"/>
</dbReference>
<protein>
    <recommendedName>
        <fullName evidence="2">5-formyltetrahydrofolate cyclo-ligase</fullName>
        <ecNumber evidence="2">6.3.3.2</ecNumber>
    </recommendedName>
</protein>
<dbReference type="EC" id="6.3.3.2" evidence="2"/>
<dbReference type="PANTHER" id="PTHR23407">
    <property type="entry name" value="ATPASE INHIBITOR/5-FORMYLTETRAHYDROFOLATE CYCLO-LIGASE"/>
    <property type="match status" value="1"/>
</dbReference>
<dbReference type="Proteomes" id="UP000831290">
    <property type="component" value="Chromosome"/>
</dbReference>
<feature type="binding site" evidence="1">
    <location>
        <begin position="3"/>
        <end position="7"/>
    </location>
    <ligand>
        <name>ATP</name>
        <dbReference type="ChEBI" id="CHEBI:30616"/>
    </ligand>
</feature>
<dbReference type="PANTHER" id="PTHR23407:SF11">
    <property type="entry name" value="CHROMOSOME UNDETERMINED SCAFFOLD_24, WHOLE GENOME SHOTGUN SEQUENCE"/>
    <property type="match status" value="1"/>
</dbReference>
<keyword evidence="2" id="KW-0460">Magnesium</keyword>
<dbReference type="InterPro" id="IPR037171">
    <property type="entry name" value="NagB/RpiA_transferase-like"/>
</dbReference>
<reference evidence="3" key="1">
    <citation type="submission" date="2022-03" db="EMBL/GenBank/DDBJ databases">
        <title>Description of Abyssus ytuae gen. nov., sp. nov., a novel member of the family Flavobacteriaceae isolated from the sediment of Mariana Trench.</title>
        <authorList>
            <person name="Zhang J."/>
            <person name="Xu X."/>
        </authorList>
    </citation>
    <scope>NUCLEOTIDE SEQUENCE</scope>
    <source>
        <strain evidence="3">MT3330</strain>
    </source>
</reference>
<dbReference type="GO" id="GO:0009396">
    <property type="term" value="P:folic acid-containing compound biosynthetic process"/>
    <property type="evidence" value="ECO:0007669"/>
    <property type="project" value="TreeGrafter"/>
</dbReference>
<evidence type="ECO:0000256" key="1">
    <source>
        <dbReference type="PIRSR" id="PIRSR006806-1"/>
    </source>
</evidence>
<organism evidence="3 4">
    <name type="scientific">Abyssalbus ytuae</name>
    <dbReference type="NCBI Taxonomy" id="2926907"/>
    <lineage>
        <taxon>Bacteria</taxon>
        <taxon>Pseudomonadati</taxon>
        <taxon>Bacteroidota</taxon>
        <taxon>Flavobacteriia</taxon>
        <taxon>Flavobacteriales</taxon>
        <taxon>Flavobacteriaceae</taxon>
        <taxon>Abyssalbus</taxon>
    </lineage>
</organism>
<evidence type="ECO:0000256" key="2">
    <source>
        <dbReference type="RuleBase" id="RU361279"/>
    </source>
</evidence>
<dbReference type="GO" id="GO:0030272">
    <property type="term" value="F:5-formyltetrahydrofolate cyclo-ligase activity"/>
    <property type="evidence" value="ECO:0007669"/>
    <property type="project" value="UniProtKB-EC"/>
</dbReference>
<dbReference type="KEGG" id="fbm:MQE35_07540"/>
<comment type="catalytic activity">
    <reaction evidence="2">
        <text>(6S)-5-formyl-5,6,7,8-tetrahydrofolate + ATP = (6R)-5,10-methenyltetrahydrofolate + ADP + phosphate</text>
        <dbReference type="Rhea" id="RHEA:10488"/>
        <dbReference type="ChEBI" id="CHEBI:30616"/>
        <dbReference type="ChEBI" id="CHEBI:43474"/>
        <dbReference type="ChEBI" id="CHEBI:57455"/>
        <dbReference type="ChEBI" id="CHEBI:57457"/>
        <dbReference type="ChEBI" id="CHEBI:456216"/>
        <dbReference type="EC" id="6.3.3.2"/>
    </reaction>
</comment>
<keyword evidence="3" id="KW-0436">Ligase</keyword>
<keyword evidence="4" id="KW-1185">Reference proteome</keyword>
<dbReference type="InterPro" id="IPR002698">
    <property type="entry name" value="FTHF_cligase"/>
</dbReference>
<feature type="binding site" evidence="1">
    <location>
        <position position="55"/>
    </location>
    <ligand>
        <name>substrate</name>
    </ligand>
</feature>
<dbReference type="GO" id="GO:0035999">
    <property type="term" value="P:tetrahydrofolate interconversion"/>
    <property type="evidence" value="ECO:0007669"/>
    <property type="project" value="TreeGrafter"/>
</dbReference>
<evidence type="ECO:0000313" key="4">
    <source>
        <dbReference type="Proteomes" id="UP000831290"/>
    </source>
</evidence>
<keyword evidence="1 2" id="KW-0067">ATP-binding</keyword>
<dbReference type="Pfam" id="PF01812">
    <property type="entry name" value="5-FTHF_cyc-lig"/>
    <property type="match status" value="1"/>
</dbReference>
<evidence type="ECO:0000313" key="3">
    <source>
        <dbReference type="EMBL" id="UOB19140.1"/>
    </source>
</evidence>